<organism evidence="3 4">
    <name type="scientific">Kosakonia sacchari</name>
    <dbReference type="NCBI Taxonomy" id="1158459"/>
    <lineage>
        <taxon>Bacteria</taxon>
        <taxon>Pseudomonadati</taxon>
        <taxon>Pseudomonadota</taxon>
        <taxon>Gammaproteobacteria</taxon>
        <taxon>Enterobacterales</taxon>
        <taxon>Enterobacteriaceae</taxon>
        <taxon>Kosakonia</taxon>
    </lineage>
</organism>
<dbReference type="GO" id="GO:0016020">
    <property type="term" value="C:membrane"/>
    <property type="evidence" value="ECO:0007669"/>
    <property type="project" value="TreeGrafter"/>
</dbReference>
<dbReference type="RefSeq" id="WP_017456700.1">
    <property type="nucleotide sequence ID" value="NZ_FMUI01000002.1"/>
</dbReference>
<dbReference type="SUPFAM" id="SSF53474">
    <property type="entry name" value="alpha/beta-Hydrolases"/>
    <property type="match status" value="1"/>
</dbReference>
<evidence type="ECO:0000259" key="2">
    <source>
        <dbReference type="Pfam" id="PF12146"/>
    </source>
</evidence>
<dbReference type="PANTHER" id="PTHR43798:SF33">
    <property type="entry name" value="HYDROLASE, PUTATIVE (AFU_ORTHOLOGUE AFUA_2G14860)-RELATED"/>
    <property type="match status" value="1"/>
</dbReference>
<dbReference type="Pfam" id="PF12146">
    <property type="entry name" value="Hydrolase_4"/>
    <property type="match status" value="1"/>
</dbReference>
<dbReference type="PROSITE" id="PS51257">
    <property type="entry name" value="PROKAR_LIPOPROTEIN"/>
    <property type="match status" value="1"/>
</dbReference>
<dbReference type="GeneID" id="23844977"/>
<feature type="domain" description="Serine aminopeptidase S33" evidence="2">
    <location>
        <begin position="73"/>
        <end position="264"/>
    </location>
</feature>
<dbReference type="InterPro" id="IPR050266">
    <property type="entry name" value="AB_hydrolase_sf"/>
</dbReference>
<reference evidence="3 4" key="1">
    <citation type="submission" date="2016-10" db="EMBL/GenBank/DDBJ databases">
        <authorList>
            <person name="Varghese N."/>
            <person name="Submissions S."/>
        </authorList>
    </citation>
    <scope>NUCLEOTIDE SEQUENCE [LARGE SCALE GENOMIC DNA]</scope>
    <source>
        <strain evidence="3 4">CGMCC 1.12102</strain>
    </source>
</reference>
<name>A0A1G4X9N3_9ENTR</name>
<protein>
    <submittedName>
        <fullName evidence="3">Esterase/lipase</fullName>
    </submittedName>
</protein>
<proteinExistence type="predicted"/>
<dbReference type="Gene3D" id="3.40.50.1820">
    <property type="entry name" value="alpha/beta hydrolase"/>
    <property type="match status" value="1"/>
</dbReference>
<dbReference type="PANTHER" id="PTHR43798">
    <property type="entry name" value="MONOACYLGLYCEROL LIPASE"/>
    <property type="match status" value="1"/>
</dbReference>
<evidence type="ECO:0000313" key="3">
    <source>
        <dbReference type="EMBL" id="SCX37842.1"/>
    </source>
</evidence>
<dbReference type="Proteomes" id="UP000183569">
    <property type="component" value="Unassembled WGS sequence"/>
</dbReference>
<gene>
    <name evidence="3" type="ORF">SAMN02927897_00122</name>
</gene>
<feature type="signal peptide" evidence="1">
    <location>
        <begin position="1"/>
        <end position="16"/>
    </location>
</feature>
<evidence type="ECO:0000256" key="1">
    <source>
        <dbReference type="SAM" id="SignalP"/>
    </source>
</evidence>
<accession>A0A1G4X9N3</accession>
<sequence length="384" mass="42899">MRTFLSWLVVALVALAGCQQRPGAQPPLAQKSFPAYQQQTRDFVAAHRAFQTLDKASELRLNTPQEWRPAKPAHKGILLIHGLGDGPGSFVDIAPELAKQGFLVRTVLLPGHGTRPADLLDVDVAQWRQVVREQADILGKEVDALWLGGFSTGGNLALEYAMAHDNVRGLLLFSPAFKSSTGYDFLAPTVALFRDWLRPPSAIFPQQIATRYLRVPTNGFAQFWRTSASAQRLLARKPWTKPALLVLTGHDSVLNTRWILDQFDRSFTNPASRLIWYGTPPPEAAKMSRLGVKTDYLPQDRISQFSHMSVLFSPRNPLYGRKGSVLLCANGQSEEAAKRCLAGEEVWYSDWGLVEANKIHARLTWNPWFEWQTTVMDEVVAAAQ</sequence>
<dbReference type="InterPro" id="IPR029058">
    <property type="entry name" value="AB_hydrolase_fold"/>
</dbReference>
<keyword evidence="1" id="KW-0732">Signal</keyword>
<dbReference type="EMBL" id="FMUI01000002">
    <property type="protein sequence ID" value="SCX37842.1"/>
    <property type="molecule type" value="Genomic_DNA"/>
</dbReference>
<dbReference type="InterPro" id="IPR022742">
    <property type="entry name" value="Hydrolase_4"/>
</dbReference>
<dbReference type="AlphaFoldDB" id="A0A1G4X9N3"/>
<comment type="caution">
    <text evidence="3">The sequence shown here is derived from an EMBL/GenBank/DDBJ whole genome shotgun (WGS) entry which is preliminary data.</text>
</comment>
<evidence type="ECO:0000313" key="4">
    <source>
        <dbReference type="Proteomes" id="UP000183569"/>
    </source>
</evidence>
<feature type="chain" id="PRO_5032694509" evidence="1">
    <location>
        <begin position="17"/>
        <end position="384"/>
    </location>
</feature>